<dbReference type="Proteomes" id="UP000001844">
    <property type="component" value="Chromosome"/>
</dbReference>
<dbReference type="AlphaFoldDB" id="D5BYU2"/>
<evidence type="ECO:0000259" key="1">
    <source>
        <dbReference type="PROSITE" id="PS51750"/>
    </source>
</evidence>
<sequence>MLLTNPSLHLTVAPARAYIDPAAAKSVAGIDSPKDHEAQTRRQHPLGAFFYARKIIYGGPFRETFGSAGVLVGRSVNPLWPVTLLTGGDGSKTNRKESIMTPITQGTTAPAVFQFQQSYPVRVIVLEGEPWFCLRDVCDVLEIKQPTKVVSTQLNEDGVNKIHVTDSLGRNQETWFISEPNLYRVIFRSNKKEARQFQDWVFEEVLPAIRKTGRYDAHDFEPEPRLSSAQRLELDQAIKHALTGLWDECSDETGRQWACNRLRVMLHLRRIEDMHPDQLPLAFAELERLKEDLSAFFEYRAKERRFLCREIIGAGTPWTPHLTKQLMAELKQTVPPRPDWLEMRKKLLNQD</sequence>
<feature type="domain" description="Bro-N" evidence="1">
    <location>
        <begin position="100"/>
        <end position="213"/>
    </location>
</feature>
<evidence type="ECO:0000313" key="2">
    <source>
        <dbReference type="EMBL" id="ADE14155.1"/>
    </source>
</evidence>
<evidence type="ECO:0000313" key="3">
    <source>
        <dbReference type="Proteomes" id="UP000001844"/>
    </source>
</evidence>
<keyword evidence="3" id="KW-1185">Reference proteome</keyword>
<reference evidence="3" key="1">
    <citation type="submission" date="2010-04" db="EMBL/GenBank/DDBJ databases">
        <title>Complete genome sequence of Nitrosococcus halophilus Nc4, a salt-adapted, aerobic obligate ammonia-oxidizing sulfur purple bacterium.</title>
        <authorList>
            <consortium name="US DOE Joint Genome Institute"/>
            <person name="Campbell M.A."/>
            <person name="Malfatti S.A."/>
            <person name="Chain P.S.G."/>
            <person name="Heidelberg J.F."/>
            <person name="Ward B.B."/>
            <person name="Klotz M.G."/>
        </authorList>
    </citation>
    <scope>NUCLEOTIDE SEQUENCE [LARGE SCALE GENOMIC DNA]</scope>
    <source>
        <strain evidence="3">Nc4</strain>
    </source>
</reference>
<dbReference type="KEGG" id="nhl:Nhal_0982"/>
<protein>
    <submittedName>
        <fullName evidence="2">BRO domain protein</fullName>
    </submittedName>
</protein>
<dbReference type="InterPro" id="IPR003497">
    <property type="entry name" value="BRO_N_domain"/>
</dbReference>
<dbReference type="PANTHER" id="PTHR36180:SF2">
    <property type="entry name" value="BRO FAMILY PROTEIN"/>
    <property type="match status" value="1"/>
</dbReference>
<organism evidence="2 3">
    <name type="scientific">Nitrosococcus halophilus (strain Nc4)</name>
    <dbReference type="NCBI Taxonomy" id="472759"/>
    <lineage>
        <taxon>Bacteria</taxon>
        <taxon>Pseudomonadati</taxon>
        <taxon>Pseudomonadota</taxon>
        <taxon>Gammaproteobacteria</taxon>
        <taxon>Chromatiales</taxon>
        <taxon>Chromatiaceae</taxon>
        <taxon>Nitrosococcus</taxon>
    </lineage>
</organism>
<dbReference type="HOGENOM" id="CLU_789476_0_0_6"/>
<dbReference type="SMART" id="SM01040">
    <property type="entry name" value="Bro-N"/>
    <property type="match status" value="1"/>
</dbReference>
<dbReference type="Pfam" id="PF02498">
    <property type="entry name" value="Bro-N"/>
    <property type="match status" value="1"/>
</dbReference>
<dbReference type="STRING" id="472759.Nhal_0982"/>
<accession>D5BYU2</accession>
<dbReference type="EMBL" id="CP001798">
    <property type="protein sequence ID" value="ADE14155.1"/>
    <property type="molecule type" value="Genomic_DNA"/>
</dbReference>
<name>D5BYU2_NITHN</name>
<dbReference type="eggNOG" id="COG3617">
    <property type="taxonomic scope" value="Bacteria"/>
</dbReference>
<gene>
    <name evidence="2" type="ordered locus">Nhal_0982</name>
</gene>
<proteinExistence type="predicted"/>
<dbReference type="PROSITE" id="PS51750">
    <property type="entry name" value="BRO_N"/>
    <property type="match status" value="1"/>
</dbReference>
<dbReference type="PANTHER" id="PTHR36180">
    <property type="entry name" value="DNA-BINDING PROTEIN-RELATED-RELATED"/>
    <property type="match status" value="1"/>
</dbReference>